<evidence type="ECO:0000256" key="3">
    <source>
        <dbReference type="ARBA" id="ARBA00013194"/>
    </source>
</evidence>
<keyword evidence="8 11" id="KW-0413">Isomerase</keyword>
<dbReference type="SUPFAM" id="SSF102735">
    <property type="entry name" value="Trigger factor ribosome-binding domain"/>
    <property type="match status" value="1"/>
</dbReference>
<keyword evidence="7 11" id="KW-0143">Chaperone</keyword>
<dbReference type="GO" id="GO:0044183">
    <property type="term" value="F:protein folding chaperone"/>
    <property type="evidence" value="ECO:0007669"/>
    <property type="project" value="TreeGrafter"/>
</dbReference>
<dbReference type="InterPro" id="IPR008880">
    <property type="entry name" value="Trigger_fac_C"/>
</dbReference>
<evidence type="ECO:0000256" key="6">
    <source>
        <dbReference type="ARBA" id="ARBA00023110"/>
    </source>
</evidence>
<dbReference type="GO" id="GO:0005737">
    <property type="term" value="C:cytoplasm"/>
    <property type="evidence" value="ECO:0007669"/>
    <property type="project" value="UniProtKB-SubCell"/>
</dbReference>
<comment type="subcellular location">
    <subcellularLocation>
        <location evidence="11">Cytoplasm</location>
    </subcellularLocation>
    <text evidence="11">About half TF is bound to the ribosome near the polypeptide exit tunnel while the other half is free in the cytoplasm.</text>
</comment>
<dbReference type="EC" id="5.2.1.8" evidence="3 11"/>
<comment type="caution">
    <text evidence="15">The sequence shown here is derived from an EMBL/GenBank/DDBJ whole genome shotgun (WGS) entry which is preliminary data.</text>
</comment>
<evidence type="ECO:0000256" key="12">
    <source>
        <dbReference type="PROSITE-ProRule" id="PRU00277"/>
    </source>
</evidence>
<dbReference type="Pfam" id="PF05698">
    <property type="entry name" value="Trigger_C"/>
    <property type="match status" value="1"/>
</dbReference>
<accession>A0A1F6T006</accession>
<dbReference type="InterPro" id="IPR037041">
    <property type="entry name" value="Trigger_fac_C_sf"/>
</dbReference>
<evidence type="ECO:0000256" key="10">
    <source>
        <dbReference type="ARBA" id="ARBA00029986"/>
    </source>
</evidence>
<dbReference type="Pfam" id="PF05697">
    <property type="entry name" value="Trigger_N"/>
    <property type="match status" value="1"/>
</dbReference>
<keyword evidence="6 11" id="KW-0697">Rotamase</keyword>
<dbReference type="NCBIfam" id="TIGR00115">
    <property type="entry name" value="tig"/>
    <property type="match status" value="1"/>
</dbReference>
<dbReference type="InterPro" id="IPR046357">
    <property type="entry name" value="PPIase_dom_sf"/>
</dbReference>
<dbReference type="InterPro" id="IPR001179">
    <property type="entry name" value="PPIase_FKBP_dom"/>
</dbReference>
<keyword evidence="9 11" id="KW-0131">Cell cycle</keyword>
<dbReference type="GO" id="GO:0003755">
    <property type="term" value="F:peptidyl-prolyl cis-trans isomerase activity"/>
    <property type="evidence" value="ECO:0007669"/>
    <property type="project" value="UniProtKB-UniRule"/>
</dbReference>
<dbReference type="PROSITE" id="PS50059">
    <property type="entry name" value="FKBP_PPIASE"/>
    <property type="match status" value="1"/>
</dbReference>
<dbReference type="GO" id="GO:0043022">
    <property type="term" value="F:ribosome binding"/>
    <property type="evidence" value="ECO:0007669"/>
    <property type="project" value="TreeGrafter"/>
</dbReference>
<feature type="domain" description="PPIase FKBP-type" evidence="14">
    <location>
        <begin position="161"/>
        <end position="221"/>
    </location>
</feature>
<evidence type="ECO:0000256" key="1">
    <source>
        <dbReference type="ARBA" id="ARBA00000971"/>
    </source>
</evidence>
<dbReference type="Gene3D" id="1.10.3120.10">
    <property type="entry name" value="Trigger factor, C-terminal domain"/>
    <property type="match status" value="1"/>
</dbReference>
<comment type="similarity">
    <text evidence="2 11 13">Belongs to the FKBP-type PPIase family. Tig subfamily.</text>
</comment>
<dbReference type="HAMAP" id="MF_00303">
    <property type="entry name" value="Trigger_factor_Tig"/>
    <property type="match status" value="1"/>
</dbReference>
<dbReference type="Gene3D" id="3.30.70.1050">
    <property type="entry name" value="Trigger factor ribosome-binding domain"/>
    <property type="match status" value="1"/>
</dbReference>
<dbReference type="Pfam" id="PF00254">
    <property type="entry name" value="FKBP_C"/>
    <property type="match status" value="1"/>
</dbReference>
<evidence type="ECO:0000259" key="14">
    <source>
        <dbReference type="PROSITE" id="PS50059"/>
    </source>
</evidence>
<evidence type="ECO:0000313" key="15">
    <source>
        <dbReference type="EMBL" id="OGI38508.1"/>
    </source>
</evidence>
<comment type="catalytic activity">
    <reaction evidence="1 11 12">
        <text>[protein]-peptidylproline (omega=180) = [protein]-peptidylproline (omega=0)</text>
        <dbReference type="Rhea" id="RHEA:16237"/>
        <dbReference type="Rhea" id="RHEA-COMP:10747"/>
        <dbReference type="Rhea" id="RHEA-COMP:10748"/>
        <dbReference type="ChEBI" id="CHEBI:83833"/>
        <dbReference type="ChEBI" id="CHEBI:83834"/>
        <dbReference type="EC" id="5.2.1.8"/>
    </reaction>
</comment>
<dbReference type="InterPro" id="IPR008881">
    <property type="entry name" value="Trigger_fac_ribosome-bd_bac"/>
</dbReference>
<name>A0A1F6T006_9PROT</name>
<evidence type="ECO:0000256" key="9">
    <source>
        <dbReference type="ARBA" id="ARBA00023306"/>
    </source>
</evidence>
<dbReference type="GO" id="GO:0051301">
    <property type="term" value="P:cell division"/>
    <property type="evidence" value="ECO:0007669"/>
    <property type="project" value="UniProtKB-KW"/>
</dbReference>
<dbReference type="AlphaFoldDB" id="A0A1F6T006"/>
<keyword evidence="11" id="KW-0963">Cytoplasm</keyword>
<dbReference type="PANTHER" id="PTHR30560:SF3">
    <property type="entry name" value="TRIGGER FACTOR-LIKE PROTEIN TIG, CHLOROPLASTIC"/>
    <property type="match status" value="1"/>
</dbReference>
<gene>
    <name evidence="11" type="primary">tig</name>
    <name evidence="15" type="ORF">A2140_10360</name>
</gene>
<evidence type="ECO:0000256" key="5">
    <source>
        <dbReference type="ARBA" id="ARBA00022618"/>
    </source>
</evidence>
<evidence type="ECO:0000256" key="2">
    <source>
        <dbReference type="ARBA" id="ARBA00005464"/>
    </source>
</evidence>
<dbReference type="InterPro" id="IPR005215">
    <property type="entry name" value="Trig_fac"/>
</dbReference>
<dbReference type="InterPro" id="IPR027304">
    <property type="entry name" value="Trigger_fact/SurA_dom_sf"/>
</dbReference>
<comment type="function">
    <text evidence="11">Involved in protein export. Acts as a chaperone by maintaining the newly synthesized protein in an open conformation. Functions as a peptidyl-prolyl cis-trans isomerase.</text>
</comment>
<dbReference type="EMBL" id="MFSQ01000122">
    <property type="protein sequence ID" value="OGI38508.1"/>
    <property type="molecule type" value="Genomic_DNA"/>
</dbReference>
<dbReference type="PANTHER" id="PTHR30560">
    <property type="entry name" value="TRIGGER FACTOR CHAPERONE AND PEPTIDYL-PROLYL CIS/TRANS ISOMERASE"/>
    <property type="match status" value="1"/>
</dbReference>
<reference evidence="15 16" key="1">
    <citation type="journal article" date="2016" name="Nat. Commun.">
        <title>Thousands of microbial genomes shed light on interconnected biogeochemical processes in an aquifer system.</title>
        <authorList>
            <person name="Anantharaman K."/>
            <person name="Brown C.T."/>
            <person name="Hug L.A."/>
            <person name="Sharon I."/>
            <person name="Castelle C.J."/>
            <person name="Probst A.J."/>
            <person name="Thomas B.C."/>
            <person name="Singh A."/>
            <person name="Wilkins M.J."/>
            <person name="Karaoz U."/>
            <person name="Brodie E.L."/>
            <person name="Williams K.H."/>
            <person name="Hubbard S.S."/>
            <person name="Banfield J.F."/>
        </authorList>
    </citation>
    <scope>NUCLEOTIDE SEQUENCE [LARGE SCALE GENOMIC DNA]</scope>
</reference>
<protein>
    <recommendedName>
        <fullName evidence="4 11">Trigger factor</fullName>
        <shortName evidence="11">TF</shortName>
        <ecNumber evidence="3 11">5.2.1.8</ecNumber>
    </recommendedName>
    <alternativeName>
        <fullName evidence="10 11">PPIase</fullName>
    </alternativeName>
</protein>
<evidence type="ECO:0000256" key="13">
    <source>
        <dbReference type="RuleBase" id="RU003914"/>
    </source>
</evidence>
<organism evidence="15 16">
    <name type="scientific">Candidatus Muproteobacteria bacterium RBG_16_62_13</name>
    <dbReference type="NCBI Taxonomy" id="1817756"/>
    <lineage>
        <taxon>Bacteria</taxon>
        <taxon>Pseudomonadati</taxon>
        <taxon>Pseudomonadota</taxon>
        <taxon>Candidatus Muproteobacteria</taxon>
    </lineage>
</organism>
<dbReference type="PIRSF" id="PIRSF003095">
    <property type="entry name" value="Trigger_factor"/>
    <property type="match status" value="1"/>
</dbReference>
<evidence type="ECO:0000256" key="4">
    <source>
        <dbReference type="ARBA" id="ARBA00016902"/>
    </source>
</evidence>
<dbReference type="InterPro" id="IPR036611">
    <property type="entry name" value="Trigger_fac_ribosome-bd_sf"/>
</dbReference>
<dbReference type="GO" id="GO:0015031">
    <property type="term" value="P:protein transport"/>
    <property type="evidence" value="ECO:0007669"/>
    <property type="project" value="UniProtKB-UniRule"/>
</dbReference>
<sequence>MQVSVENTGALGRRLTVSVPASQVEAAYSDRLQRLARKVKMPGFRPGKVPTKVVEQQYGPQLMEEVVGDLIQNSFHEAVGKEGLRPAGGPRIEPKSLQRGEEFRYTAEFEVYPEIREVSLAGVTVERPAAAVAADDVARTIETIRRQRTRWNPVNRGAQNDDRLRIDFVGRLGSEAFEGGTARDFTLVLGSGTLLEDMERGLIGAKAGETRTLPVSFPADYRHPKLAGQKAEFDVTVHEAAEPVLPALDENLARELGVADGSLDQLRSDVRANLEREASKRANLILRVRVMKALQAKYPLDVPKALVDAEVETLKAREGAMANRALSMPESDDRYRARAIQRVTLGLLLAEAMRARGIKVDAQSVRARIEDMAAEYESPQEFIQWHYQQPGRLGEVESMVAEERAVTELLATAKVADQPIGFQDLLKLNESF</sequence>
<keyword evidence="5 11" id="KW-0132">Cell division</keyword>
<dbReference type="Gene3D" id="3.10.50.40">
    <property type="match status" value="1"/>
</dbReference>
<comment type="domain">
    <text evidence="11">Consists of 3 domains; the N-terminus binds the ribosome, the middle domain has PPIase activity, while the C-terminus has intrinsic chaperone activity on its own.</text>
</comment>
<dbReference type="FunFam" id="3.10.50.40:FF:000001">
    <property type="entry name" value="Trigger factor"/>
    <property type="match status" value="1"/>
</dbReference>
<dbReference type="SUPFAM" id="SSF54534">
    <property type="entry name" value="FKBP-like"/>
    <property type="match status" value="1"/>
</dbReference>
<dbReference type="Proteomes" id="UP000178379">
    <property type="component" value="Unassembled WGS sequence"/>
</dbReference>
<dbReference type="GO" id="GO:0043335">
    <property type="term" value="P:protein unfolding"/>
    <property type="evidence" value="ECO:0007669"/>
    <property type="project" value="TreeGrafter"/>
</dbReference>
<evidence type="ECO:0000313" key="16">
    <source>
        <dbReference type="Proteomes" id="UP000178379"/>
    </source>
</evidence>
<evidence type="ECO:0000256" key="11">
    <source>
        <dbReference type="HAMAP-Rule" id="MF_00303"/>
    </source>
</evidence>
<dbReference type="STRING" id="1817756.A2140_10360"/>
<dbReference type="GO" id="GO:0051083">
    <property type="term" value="P:'de novo' cotranslational protein folding"/>
    <property type="evidence" value="ECO:0007669"/>
    <property type="project" value="TreeGrafter"/>
</dbReference>
<proteinExistence type="inferred from homology"/>
<dbReference type="SUPFAM" id="SSF109998">
    <property type="entry name" value="Triger factor/SurA peptide-binding domain-like"/>
    <property type="match status" value="1"/>
</dbReference>
<evidence type="ECO:0000256" key="7">
    <source>
        <dbReference type="ARBA" id="ARBA00023186"/>
    </source>
</evidence>
<evidence type="ECO:0000256" key="8">
    <source>
        <dbReference type="ARBA" id="ARBA00023235"/>
    </source>
</evidence>